<keyword evidence="1" id="KW-1133">Transmembrane helix</keyword>
<accession>A0A4R5QCJ2</accession>
<evidence type="ECO:0000256" key="1">
    <source>
        <dbReference type="SAM" id="Phobius"/>
    </source>
</evidence>
<dbReference type="RefSeq" id="WP_133290340.1">
    <property type="nucleotide sequence ID" value="NZ_SMSJ01000030.1"/>
</dbReference>
<sequence length="128" mass="13734">MPHPAGMSAPAARRTDLDLLRSLVCCGLVILAHALLIFAAEPRYHVESAAPWGGATVAYEAMRISTLAIFFTLAGWSAVASLRRRPAGRYVRDRLARVLLPLLAGILLLASVLAIWLAATAVSLVAYR</sequence>
<reference evidence="3 4" key="1">
    <citation type="journal article" date="2016" name="J. Microbiol.">
        <title>Dankookia rubra gen. nov., sp. nov., an alphaproteobacterium isolated from sediment of a shallow stream.</title>
        <authorList>
            <person name="Kim W.H."/>
            <person name="Kim D.H."/>
            <person name="Kang K."/>
            <person name="Ahn T.Y."/>
        </authorList>
    </citation>
    <scope>NUCLEOTIDE SEQUENCE [LARGE SCALE GENOMIC DNA]</scope>
    <source>
        <strain evidence="3 4">JCM30602</strain>
    </source>
</reference>
<feature type="domain" description="Acyltransferase 3" evidence="2">
    <location>
        <begin position="16"/>
        <end position="123"/>
    </location>
</feature>
<evidence type="ECO:0000259" key="2">
    <source>
        <dbReference type="Pfam" id="PF01757"/>
    </source>
</evidence>
<keyword evidence="1" id="KW-0472">Membrane</keyword>
<feature type="transmembrane region" description="Helical" evidence="1">
    <location>
        <begin position="20"/>
        <end position="41"/>
    </location>
</feature>
<dbReference type="AlphaFoldDB" id="A0A4R5QCJ2"/>
<evidence type="ECO:0000313" key="4">
    <source>
        <dbReference type="Proteomes" id="UP000295096"/>
    </source>
</evidence>
<dbReference type="InterPro" id="IPR050623">
    <property type="entry name" value="Glucan_succinyl_AcylTrfase"/>
</dbReference>
<proteinExistence type="predicted"/>
<gene>
    <name evidence="3" type="ORF">E2C06_19770</name>
</gene>
<dbReference type="EMBL" id="SMSJ01000030">
    <property type="protein sequence ID" value="TDH60862.1"/>
    <property type="molecule type" value="Genomic_DNA"/>
</dbReference>
<dbReference type="GO" id="GO:0016747">
    <property type="term" value="F:acyltransferase activity, transferring groups other than amino-acyl groups"/>
    <property type="evidence" value="ECO:0007669"/>
    <property type="project" value="InterPro"/>
</dbReference>
<dbReference type="Proteomes" id="UP000295096">
    <property type="component" value="Unassembled WGS sequence"/>
</dbReference>
<protein>
    <recommendedName>
        <fullName evidence="2">Acyltransferase 3 domain-containing protein</fullName>
    </recommendedName>
</protein>
<comment type="caution">
    <text evidence="3">The sequence shown here is derived from an EMBL/GenBank/DDBJ whole genome shotgun (WGS) entry which is preliminary data.</text>
</comment>
<dbReference type="InterPro" id="IPR002656">
    <property type="entry name" value="Acyl_transf_3_dom"/>
</dbReference>
<dbReference type="Pfam" id="PF01757">
    <property type="entry name" value="Acyl_transf_3"/>
    <property type="match status" value="1"/>
</dbReference>
<name>A0A4R5QCJ2_9PROT</name>
<feature type="transmembrane region" description="Helical" evidence="1">
    <location>
        <begin position="61"/>
        <end position="82"/>
    </location>
</feature>
<dbReference type="PANTHER" id="PTHR36927:SF3">
    <property type="entry name" value="GLUCANS BIOSYNTHESIS PROTEIN C"/>
    <property type="match status" value="1"/>
</dbReference>
<keyword evidence="1" id="KW-0812">Transmembrane</keyword>
<organism evidence="3 4">
    <name type="scientific">Dankookia rubra</name>
    <dbReference type="NCBI Taxonomy" id="1442381"/>
    <lineage>
        <taxon>Bacteria</taxon>
        <taxon>Pseudomonadati</taxon>
        <taxon>Pseudomonadota</taxon>
        <taxon>Alphaproteobacteria</taxon>
        <taxon>Acetobacterales</taxon>
        <taxon>Roseomonadaceae</taxon>
        <taxon>Dankookia</taxon>
    </lineage>
</organism>
<dbReference type="OrthoDB" id="9809782at2"/>
<keyword evidence="4" id="KW-1185">Reference proteome</keyword>
<evidence type="ECO:0000313" key="3">
    <source>
        <dbReference type="EMBL" id="TDH60862.1"/>
    </source>
</evidence>
<dbReference type="PANTHER" id="PTHR36927">
    <property type="entry name" value="BLR4337 PROTEIN"/>
    <property type="match status" value="1"/>
</dbReference>
<feature type="transmembrane region" description="Helical" evidence="1">
    <location>
        <begin position="102"/>
        <end position="127"/>
    </location>
</feature>